<evidence type="ECO:0000256" key="6">
    <source>
        <dbReference type="ARBA" id="ARBA00022786"/>
    </source>
</evidence>
<evidence type="ECO:0000256" key="1">
    <source>
        <dbReference type="ARBA" id="ARBA00000900"/>
    </source>
</evidence>
<evidence type="ECO:0000256" key="3">
    <source>
        <dbReference type="ARBA" id="ARBA00022679"/>
    </source>
</evidence>
<gene>
    <name evidence="8" type="ORF">PVK06_039427</name>
</gene>
<comment type="caution">
    <text evidence="8">The sequence shown here is derived from an EMBL/GenBank/DDBJ whole genome shotgun (WGS) entry which is preliminary data.</text>
</comment>
<evidence type="ECO:0000256" key="2">
    <source>
        <dbReference type="ARBA" id="ARBA00012483"/>
    </source>
</evidence>
<organism evidence="8 9">
    <name type="scientific">Gossypium arboreum</name>
    <name type="common">Tree cotton</name>
    <name type="synonym">Gossypium nanking</name>
    <dbReference type="NCBI Taxonomy" id="29729"/>
    <lineage>
        <taxon>Eukaryota</taxon>
        <taxon>Viridiplantae</taxon>
        <taxon>Streptophyta</taxon>
        <taxon>Embryophyta</taxon>
        <taxon>Tracheophyta</taxon>
        <taxon>Spermatophyta</taxon>
        <taxon>Magnoliopsida</taxon>
        <taxon>eudicotyledons</taxon>
        <taxon>Gunneridae</taxon>
        <taxon>Pentapetalae</taxon>
        <taxon>rosids</taxon>
        <taxon>malvids</taxon>
        <taxon>Malvales</taxon>
        <taxon>Malvaceae</taxon>
        <taxon>Malvoideae</taxon>
        <taxon>Gossypium</taxon>
    </lineage>
</organism>
<reference evidence="8 9" key="1">
    <citation type="submission" date="2023-03" db="EMBL/GenBank/DDBJ databases">
        <title>WGS of Gossypium arboreum.</title>
        <authorList>
            <person name="Yu D."/>
        </authorList>
    </citation>
    <scope>NUCLEOTIDE SEQUENCE [LARGE SCALE GENOMIC DNA]</scope>
    <source>
        <tissue evidence="8">Leaf</tissue>
    </source>
</reference>
<dbReference type="InterPro" id="IPR045191">
    <property type="entry name" value="MBR1/2-like"/>
</dbReference>
<dbReference type="Proteomes" id="UP001358586">
    <property type="component" value="Chromosome 11"/>
</dbReference>
<name>A0ABR0N3K7_GOSAR</name>
<keyword evidence="4" id="KW-0479">Metal-binding</keyword>
<dbReference type="EC" id="2.3.2.27" evidence="2"/>
<protein>
    <recommendedName>
        <fullName evidence="2">RING-type E3 ubiquitin transferase</fullName>
        <ecNumber evidence="2">2.3.2.27</ecNumber>
    </recommendedName>
</protein>
<keyword evidence="3" id="KW-0808">Transferase</keyword>
<keyword evidence="7" id="KW-0862">Zinc</keyword>
<dbReference type="PANTHER" id="PTHR22937:SF199">
    <property type="entry name" value="RING-TYPE E3 UBIQUITIN TRANSFERASE"/>
    <property type="match status" value="1"/>
</dbReference>
<keyword evidence="9" id="KW-1185">Reference proteome</keyword>
<evidence type="ECO:0000313" key="8">
    <source>
        <dbReference type="EMBL" id="KAK5784888.1"/>
    </source>
</evidence>
<accession>A0ABR0N3K7</accession>
<evidence type="ECO:0000256" key="7">
    <source>
        <dbReference type="ARBA" id="ARBA00022833"/>
    </source>
</evidence>
<comment type="catalytic activity">
    <reaction evidence="1">
        <text>S-ubiquitinyl-[E2 ubiquitin-conjugating enzyme]-L-cysteine + [acceptor protein]-L-lysine = [E2 ubiquitin-conjugating enzyme]-L-cysteine + N(6)-ubiquitinyl-[acceptor protein]-L-lysine.</text>
        <dbReference type="EC" id="2.3.2.27"/>
    </reaction>
</comment>
<dbReference type="EMBL" id="JARKNE010000011">
    <property type="protein sequence ID" value="KAK5784888.1"/>
    <property type="molecule type" value="Genomic_DNA"/>
</dbReference>
<proteinExistence type="predicted"/>
<keyword evidence="5" id="KW-0863">Zinc-finger</keyword>
<keyword evidence="6" id="KW-0833">Ubl conjugation pathway</keyword>
<dbReference type="SUPFAM" id="SSF57850">
    <property type="entry name" value="RING/U-box"/>
    <property type="match status" value="1"/>
</dbReference>
<evidence type="ECO:0000313" key="9">
    <source>
        <dbReference type="Proteomes" id="UP001358586"/>
    </source>
</evidence>
<sequence length="139" mass="15668">MRGERKGERWMENDSSIKSELLDLEEQIGNVYTGLSEEAILEDLRTRGEARRAGMGLGPLLKSSPLRRRQCQSLTMGPPAETEPCCICQEDFANGDDFHFNCIKQRLVQKNSCPIYMQKDSFGYLKSGSPFSCPLLISD</sequence>
<evidence type="ECO:0000256" key="4">
    <source>
        <dbReference type="ARBA" id="ARBA00022723"/>
    </source>
</evidence>
<dbReference type="PANTHER" id="PTHR22937">
    <property type="entry name" value="E3 UBIQUITIN-PROTEIN LIGASE RNF165"/>
    <property type="match status" value="1"/>
</dbReference>
<evidence type="ECO:0000256" key="5">
    <source>
        <dbReference type="ARBA" id="ARBA00022771"/>
    </source>
</evidence>